<comment type="caution">
    <text evidence="2">The sequence shown here is derived from an EMBL/GenBank/DDBJ whole genome shotgun (WGS) entry which is preliminary data.</text>
</comment>
<accession>A0A7J8NUD9</accession>
<proteinExistence type="predicted"/>
<dbReference type="PANTHER" id="PTHR47074:SF11">
    <property type="entry name" value="REVERSE TRANSCRIPTASE-LIKE PROTEIN"/>
    <property type="match status" value="1"/>
</dbReference>
<evidence type="ECO:0000259" key="1">
    <source>
        <dbReference type="Pfam" id="PF13456"/>
    </source>
</evidence>
<dbReference type="InterPro" id="IPR002156">
    <property type="entry name" value="RNaseH_domain"/>
</dbReference>
<dbReference type="Pfam" id="PF13456">
    <property type="entry name" value="RVT_3"/>
    <property type="match status" value="1"/>
</dbReference>
<protein>
    <recommendedName>
        <fullName evidence="1">RNase H type-1 domain-containing protein</fullName>
    </recommendedName>
</protein>
<organism evidence="2 3">
    <name type="scientific">Gossypium raimondii</name>
    <name type="common">Peruvian cotton</name>
    <name type="synonym">Gossypium klotzschianum subsp. raimondii</name>
    <dbReference type="NCBI Taxonomy" id="29730"/>
    <lineage>
        <taxon>Eukaryota</taxon>
        <taxon>Viridiplantae</taxon>
        <taxon>Streptophyta</taxon>
        <taxon>Embryophyta</taxon>
        <taxon>Tracheophyta</taxon>
        <taxon>Spermatophyta</taxon>
        <taxon>Magnoliopsida</taxon>
        <taxon>eudicotyledons</taxon>
        <taxon>Gunneridae</taxon>
        <taxon>Pentapetalae</taxon>
        <taxon>rosids</taxon>
        <taxon>malvids</taxon>
        <taxon>Malvales</taxon>
        <taxon>Malvaceae</taxon>
        <taxon>Malvoideae</taxon>
        <taxon>Gossypium</taxon>
    </lineage>
</organism>
<dbReference type="PANTHER" id="PTHR47074">
    <property type="entry name" value="BNAC02G40300D PROTEIN"/>
    <property type="match status" value="1"/>
</dbReference>
<dbReference type="InterPro" id="IPR052929">
    <property type="entry name" value="RNase_H-like_EbsB-rel"/>
</dbReference>
<name>A0A7J8NUD9_GOSRA</name>
<reference evidence="2 3" key="1">
    <citation type="journal article" date="2019" name="Genome Biol. Evol.">
        <title>Insights into the evolution of the New World diploid cottons (Gossypium, subgenus Houzingenia) based on genome sequencing.</title>
        <authorList>
            <person name="Grover C.E."/>
            <person name="Arick M.A. 2nd"/>
            <person name="Thrash A."/>
            <person name="Conover J.L."/>
            <person name="Sanders W.S."/>
            <person name="Peterson D.G."/>
            <person name="Frelichowski J.E."/>
            <person name="Scheffler J.A."/>
            <person name="Scheffler B.E."/>
            <person name="Wendel J.F."/>
        </authorList>
    </citation>
    <scope>NUCLEOTIDE SEQUENCE [LARGE SCALE GENOMIC DNA]</scope>
    <source>
        <strain evidence="2">8</strain>
        <tissue evidence="2">Leaf</tissue>
    </source>
</reference>
<sequence>MEDLKVKELFNSGEEEFIIGILTPDSARIMKFPVNLVKSPNCMVWHFNTDGKYSIKTGYRVALQDFIDIRRLFAAVLRNDTSQFIMAYSSYVTTTMEPQFGEALAIRKFLSWLKGLRLDRTIIETDCLRLVNSLHAQDIDVSEFGLLVQDCRNVASHFQH</sequence>
<gene>
    <name evidence="2" type="ORF">Gorai_022757</name>
</gene>
<evidence type="ECO:0000313" key="3">
    <source>
        <dbReference type="Proteomes" id="UP000593578"/>
    </source>
</evidence>
<dbReference type="EMBL" id="JABEZZ010000002">
    <property type="protein sequence ID" value="MBA0580543.1"/>
    <property type="molecule type" value="Genomic_DNA"/>
</dbReference>
<dbReference type="GO" id="GO:0004523">
    <property type="term" value="F:RNA-DNA hybrid ribonuclease activity"/>
    <property type="evidence" value="ECO:0007669"/>
    <property type="project" value="InterPro"/>
</dbReference>
<dbReference type="GO" id="GO:0003676">
    <property type="term" value="F:nucleic acid binding"/>
    <property type="evidence" value="ECO:0007669"/>
    <property type="project" value="InterPro"/>
</dbReference>
<dbReference type="AlphaFoldDB" id="A0A7J8NUD9"/>
<evidence type="ECO:0000313" key="2">
    <source>
        <dbReference type="EMBL" id="MBA0580543.1"/>
    </source>
</evidence>
<dbReference type="Proteomes" id="UP000593578">
    <property type="component" value="Unassembled WGS sequence"/>
</dbReference>
<feature type="domain" description="RNase H type-1" evidence="1">
    <location>
        <begin position="73"/>
        <end position="159"/>
    </location>
</feature>